<feature type="domain" description="RNA helicase aquarius N-terminal" evidence="2">
    <location>
        <begin position="41"/>
        <end position="97"/>
    </location>
</feature>
<dbReference type="VEuPathDB" id="FungiDB:HZS61_017500"/>
<comment type="caution">
    <text evidence="3">The sequence shown here is derived from an EMBL/GenBank/DDBJ whole genome shotgun (WGS) entry which is preliminary data.</text>
</comment>
<name>A0A420S3W6_FUSOX</name>
<reference evidence="3 4" key="1">
    <citation type="journal article" date="2018" name="Sci. Rep.">
        <title>Characterisation of pathogen-specific regions and novel effector candidates in Fusarium oxysporum f. sp. cepae.</title>
        <authorList>
            <person name="Armitage A.D."/>
            <person name="Taylor A."/>
            <person name="Sobczyk M.K."/>
            <person name="Baxter L."/>
            <person name="Greenfield B.P."/>
            <person name="Bates H.J."/>
            <person name="Wilson F."/>
            <person name="Jackson A.C."/>
            <person name="Ott S."/>
            <person name="Harrison R.J."/>
            <person name="Clarkson J.P."/>
        </authorList>
    </citation>
    <scope>NUCLEOTIDE SEQUENCE [LARGE SCALE GENOMIC DNA]</scope>
    <source>
        <strain evidence="3 4">Fo_A28</strain>
    </source>
</reference>
<proteinExistence type="predicted"/>
<dbReference type="Proteomes" id="UP000285860">
    <property type="component" value="Unassembled WGS sequence"/>
</dbReference>
<evidence type="ECO:0000259" key="2">
    <source>
        <dbReference type="Pfam" id="PF16399"/>
    </source>
</evidence>
<protein>
    <recommendedName>
        <fullName evidence="2">RNA helicase aquarius N-terminal domain-containing protein</fullName>
    </recommendedName>
</protein>
<feature type="region of interest" description="Disordered" evidence="1">
    <location>
        <begin position="1"/>
        <end position="39"/>
    </location>
</feature>
<dbReference type="Pfam" id="PF16399">
    <property type="entry name" value="Aquarius_N_1st"/>
    <property type="match status" value="1"/>
</dbReference>
<dbReference type="VEuPathDB" id="FungiDB:FOMG_08315"/>
<accession>A0A420S3W6</accession>
<dbReference type="VEuPathDB" id="FungiDB:FOIG_07954"/>
<sequence>MPTVKRLKGSGAAKAQKQNEPKPKVNDGRPTPAEVEEEEHQFVQLARKHWLKAGKKPAKPKVKNDVLKQSIWDVLEREGFQYKSLLLLESLQTLERYGCQKHE</sequence>
<dbReference type="EMBL" id="MRCY01000003">
    <property type="protein sequence ID" value="RKL23953.1"/>
    <property type="molecule type" value="Genomic_DNA"/>
</dbReference>
<evidence type="ECO:0000313" key="4">
    <source>
        <dbReference type="Proteomes" id="UP000285860"/>
    </source>
</evidence>
<evidence type="ECO:0000313" key="3">
    <source>
        <dbReference type="EMBL" id="RKL23953.1"/>
    </source>
</evidence>
<gene>
    <name evidence="3" type="ORF">BFJ68_g1109</name>
</gene>
<dbReference type="VEuPathDB" id="FungiDB:FOC4_g10008756"/>
<dbReference type="VEuPathDB" id="FungiDB:FOXG_09475"/>
<dbReference type="VEuPathDB" id="FungiDB:FOC1_g10008592"/>
<organism evidence="3 4">
    <name type="scientific">Fusarium oxysporum</name>
    <name type="common">Fusarium vascular wilt</name>
    <dbReference type="NCBI Taxonomy" id="5507"/>
    <lineage>
        <taxon>Eukaryota</taxon>
        <taxon>Fungi</taxon>
        <taxon>Dikarya</taxon>
        <taxon>Ascomycota</taxon>
        <taxon>Pezizomycotina</taxon>
        <taxon>Sordariomycetes</taxon>
        <taxon>Hypocreomycetidae</taxon>
        <taxon>Hypocreales</taxon>
        <taxon>Nectriaceae</taxon>
        <taxon>Fusarium</taxon>
        <taxon>Fusarium oxysporum species complex</taxon>
    </lineage>
</organism>
<evidence type="ECO:0000256" key="1">
    <source>
        <dbReference type="SAM" id="MobiDB-lite"/>
    </source>
</evidence>
<dbReference type="AlphaFoldDB" id="A0A420S3W6"/>
<dbReference type="InterPro" id="IPR032174">
    <property type="entry name" value="Aquarius_N"/>
</dbReference>
<dbReference type="VEuPathDB" id="FungiDB:FOZG_12782"/>
<feature type="compositionally biased region" description="Basic and acidic residues" evidence="1">
    <location>
        <begin position="17"/>
        <end position="27"/>
    </location>
</feature>